<dbReference type="EMBL" id="JACHDO010000001">
    <property type="protein sequence ID" value="MBB5493295.1"/>
    <property type="molecule type" value="Genomic_DNA"/>
</dbReference>
<dbReference type="Proteomes" id="UP000579647">
    <property type="component" value="Unassembled WGS sequence"/>
</dbReference>
<sequence>MFVSFPRRAAVLVSSCAVALVAATLASAPQEGLAERFGHHLTAPAPELAHGHLALPPEAGSTPAPIPHPGQVAVCAEPGRDEVVTLPDPGAPEEEGRALWIRRPPGPDSADLPVLYLLHGSASSHRTLMDADVGARLDQQMCRTGVEFVIAAPYGQESGGATTEWGDAHDGRFALESFVTGATVAAVEGEYPRPRSLRAIGGFSMGGYGAAALALRNPDLYSQVASWGGYFRVDDPHGTFGEDADPHSPDRLLDSEDVRDLRFMLVEGREDHTPLQDGSIHGEAERFSGLLTEHGMTVATIRPRGGHDLATWKRTFPETVDFLVAGWASTP</sequence>
<dbReference type="AlphaFoldDB" id="A0A840WNF6"/>
<dbReference type="InterPro" id="IPR029058">
    <property type="entry name" value="AB_hydrolase_fold"/>
</dbReference>
<dbReference type="Gene3D" id="3.40.50.1820">
    <property type="entry name" value="alpha/beta hydrolase"/>
    <property type="match status" value="1"/>
</dbReference>
<proteinExistence type="predicted"/>
<dbReference type="InterPro" id="IPR050583">
    <property type="entry name" value="Mycobacterial_A85_antigen"/>
</dbReference>
<evidence type="ECO:0000313" key="4">
    <source>
        <dbReference type="Proteomes" id="UP000579647"/>
    </source>
</evidence>
<dbReference type="GO" id="GO:0016747">
    <property type="term" value="F:acyltransferase activity, transferring groups other than amino-acyl groups"/>
    <property type="evidence" value="ECO:0007669"/>
    <property type="project" value="TreeGrafter"/>
</dbReference>
<dbReference type="RefSeq" id="WP_184366576.1">
    <property type="nucleotide sequence ID" value="NZ_BAAAKM010000007.1"/>
</dbReference>
<feature type="signal peptide" evidence="2">
    <location>
        <begin position="1"/>
        <end position="28"/>
    </location>
</feature>
<comment type="caution">
    <text evidence="3">The sequence shown here is derived from an EMBL/GenBank/DDBJ whole genome shotgun (WGS) entry which is preliminary data.</text>
</comment>
<evidence type="ECO:0000313" key="3">
    <source>
        <dbReference type="EMBL" id="MBB5493295.1"/>
    </source>
</evidence>
<keyword evidence="3" id="KW-0378">Hydrolase</keyword>
<accession>A0A840WNF6</accession>
<dbReference type="InterPro" id="IPR000801">
    <property type="entry name" value="Esterase-like"/>
</dbReference>
<name>A0A840WNF6_9ACTN</name>
<evidence type="ECO:0000256" key="1">
    <source>
        <dbReference type="SAM" id="MobiDB-lite"/>
    </source>
</evidence>
<dbReference type="PANTHER" id="PTHR48098:SF1">
    <property type="entry name" value="DIACYLGLYCEROL ACYLTRANSFERASE_MYCOLYLTRANSFERASE AG85A"/>
    <property type="match status" value="1"/>
</dbReference>
<evidence type="ECO:0000256" key="2">
    <source>
        <dbReference type="SAM" id="SignalP"/>
    </source>
</evidence>
<gene>
    <name evidence="3" type="ORF">HNR07_004432</name>
</gene>
<dbReference type="GO" id="GO:0016787">
    <property type="term" value="F:hydrolase activity"/>
    <property type="evidence" value="ECO:0007669"/>
    <property type="project" value="UniProtKB-KW"/>
</dbReference>
<keyword evidence="4" id="KW-1185">Reference proteome</keyword>
<feature type="chain" id="PRO_5038788316" evidence="2">
    <location>
        <begin position="29"/>
        <end position="331"/>
    </location>
</feature>
<reference evidence="3 4" key="1">
    <citation type="submission" date="2020-08" db="EMBL/GenBank/DDBJ databases">
        <title>Sequencing the genomes of 1000 actinobacteria strains.</title>
        <authorList>
            <person name="Klenk H.-P."/>
        </authorList>
    </citation>
    <scope>NUCLEOTIDE SEQUENCE [LARGE SCALE GENOMIC DNA]</scope>
    <source>
        <strain evidence="3 4">DSM 44598</strain>
    </source>
</reference>
<organism evidence="3 4">
    <name type="scientific">Nocardiopsis metallicus</name>
    <dbReference type="NCBI Taxonomy" id="179819"/>
    <lineage>
        <taxon>Bacteria</taxon>
        <taxon>Bacillati</taxon>
        <taxon>Actinomycetota</taxon>
        <taxon>Actinomycetes</taxon>
        <taxon>Streptosporangiales</taxon>
        <taxon>Nocardiopsidaceae</taxon>
        <taxon>Nocardiopsis</taxon>
    </lineage>
</organism>
<feature type="region of interest" description="Disordered" evidence="1">
    <location>
        <begin position="51"/>
        <end position="70"/>
    </location>
</feature>
<dbReference type="Pfam" id="PF00756">
    <property type="entry name" value="Esterase"/>
    <property type="match status" value="1"/>
</dbReference>
<keyword evidence="2" id="KW-0732">Signal</keyword>
<dbReference type="SUPFAM" id="SSF53474">
    <property type="entry name" value="alpha/beta-Hydrolases"/>
    <property type="match status" value="1"/>
</dbReference>
<dbReference type="PANTHER" id="PTHR48098">
    <property type="entry name" value="ENTEROCHELIN ESTERASE-RELATED"/>
    <property type="match status" value="1"/>
</dbReference>
<protein>
    <submittedName>
        <fullName evidence="3">S-formylglutathione hydrolase FrmB</fullName>
    </submittedName>
</protein>